<sequence>MAPNIKSKDFFPIFIILSVAKRMKLLVPVLIVSNIPIREELNPISVNRNGNKEFAIAKLMNIMKEINPAKTTLLFFFIKEKASEKEDVEDMNNSGKDSSE</sequence>
<organism evidence="1 2">
    <name type="scientific">candidate division MSBL1 archaeon SCGC-AAA382A03</name>
    <dbReference type="NCBI Taxonomy" id="1698278"/>
    <lineage>
        <taxon>Archaea</taxon>
        <taxon>Methanobacteriati</taxon>
        <taxon>Methanobacteriota</taxon>
        <taxon>candidate division MSBL1</taxon>
    </lineage>
</organism>
<gene>
    <name evidence="1" type="ORF">AKJ49_01610</name>
</gene>
<dbReference type="Proteomes" id="UP000070549">
    <property type="component" value="Unassembled WGS sequence"/>
</dbReference>
<dbReference type="EMBL" id="LHYC01000041">
    <property type="protein sequence ID" value="KXB04890.1"/>
    <property type="molecule type" value="Genomic_DNA"/>
</dbReference>
<evidence type="ECO:0000313" key="2">
    <source>
        <dbReference type="Proteomes" id="UP000070549"/>
    </source>
</evidence>
<name>A0A133VEL4_9EURY</name>
<reference evidence="1 2" key="1">
    <citation type="journal article" date="2016" name="Sci. Rep.">
        <title>Metabolic traits of an uncultured archaeal lineage -MSBL1- from brine pools of the Red Sea.</title>
        <authorList>
            <person name="Mwirichia R."/>
            <person name="Alam I."/>
            <person name="Rashid M."/>
            <person name="Vinu M."/>
            <person name="Ba-Alawi W."/>
            <person name="Anthony Kamau A."/>
            <person name="Kamanda Ngugi D."/>
            <person name="Goker M."/>
            <person name="Klenk H.P."/>
            <person name="Bajic V."/>
            <person name="Stingl U."/>
        </authorList>
    </citation>
    <scope>NUCLEOTIDE SEQUENCE [LARGE SCALE GENOMIC DNA]</scope>
    <source>
        <strain evidence="1">SCGC-AAA382A03</strain>
    </source>
</reference>
<proteinExistence type="predicted"/>
<comment type="caution">
    <text evidence="1">The sequence shown here is derived from an EMBL/GenBank/DDBJ whole genome shotgun (WGS) entry which is preliminary data.</text>
</comment>
<evidence type="ECO:0000313" key="1">
    <source>
        <dbReference type="EMBL" id="KXB04890.1"/>
    </source>
</evidence>
<keyword evidence="2" id="KW-1185">Reference proteome</keyword>
<accession>A0A133VEL4</accession>
<protein>
    <submittedName>
        <fullName evidence="1">Uncharacterized protein</fullName>
    </submittedName>
</protein>
<dbReference type="AlphaFoldDB" id="A0A133VEL4"/>